<evidence type="ECO:0000256" key="8">
    <source>
        <dbReference type="ARBA" id="ARBA00051542"/>
    </source>
</evidence>
<evidence type="ECO:0000313" key="12">
    <source>
        <dbReference type="EMBL" id="CAA6811312.1"/>
    </source>
</evidence>
<keyword evidence="9" id="KW-0963">Cytoplasm</keyword>
<feature type="binding site" evidence="9">
    <location>
        <begin position="6"/>
        <end position="13"/>
    </location>
    <ligand>
        <name>ATP</name>
        <dbReference type="ChEBI" id="CHEBI:30616"/>
    </ligand>
</feature>
<protein>
    <recommendedName>
        <fullName evidence="9">tRNA-specific 2-thiouridylase MnmA</fullName>
        <ecNumber evidence="9">2.8.1.13</ecNumber>
    </recommendedName>
</protein>
<feature type="site" description="Interaction with tRNA" evidence="9">
    <location>
        <position position="320"/>
    </location>
</feature>
<dbReference type="NCBIfam" id="NF001138">
    <property type="entry name" value="PRK00143.1"/>
    <property type="match status" value="1"/>
</dbReference>
<feature type="active site" description="Nucleophile" evidence="9">
    <location>
        <position position="92"/>
    </location>
</feature>
<dbReference type="InterPro" id="IPR004506">
    <property type="entry name" value="MnmA-like"/>
</dbReference>
<comment type="catalytic activity">
    <reaction evidence="8 9">
        <text>S-sulfanyl-L-cysteinyl-[protein] + uridine(34) in tRNA + AH2 + ATP = 2-thiouridine(34) in tRNA + L-cysteinyl-[protein] + A + AMP + diphosphate + H(+)</text>
        <dbReference type="Rhea" id="RHEA:47032"/>
        <dbReference type="Rhea" id="RHEA-COMP:10131"/>
        <dbReference type="Rhea" id="RHEA-COMP:11726"/>
        <dbReference type="Rhea" id="RHEA-COMP:11727"/>
        <dbReference type="Rhea" id="RHEA-COMP:11728"/>
        <dbReference type="ChEBI" id="CHEBI:13193"/>
        <dbReference type="ChEBI" id="CHEBI:15378"/>
        <dbReference type="ChEBI" id="CHEBI:17499"/>
        <dbReference type="ChEBI" id="CHEBI:29950"/>
        <dbReference type="ChEBI" id="CHEBI:30616"/>
        <dbReference type="ChEBI" id="CHEBI:33019"/>
        <dbReference type="ChEBI" id="CHEBI:61963"/>
        <dbReference type="ChEBI" id="CHEBI:65315"/>
        <dbReference type="ChEBI" id="CHEBI:87170"/>
        <dbReference type="ChEBI" id="CHEBI:456215"/>
        <dbReference type="EC" id="2.8.1.13"/>
    </reaction>
</comment>
<dbReference type="InterPro" id="IPR046885">
    <property type="entry name" value="MnmA-like_C"/>
</dbReference>
<dbReference type="PANTHER" id="PTHR11933">
    <property type="entry name" value="TRNA 5-METHYLAMINOMETHYL-2-THIOURIDYLATE -METHYLTRANSFERASE"/>
    <property type="match status" value="1"/>
</dbReference>
<keyword evidence="2 9" id="KW-0808">Transferase</keyword>
<dbReference type="Pfam" id="PF20259">
    <property type="entry name" value="tRNA_Me_trans_M"/>
    <property type="match status" value="1"/>
</dbReference>
<comment type="caution">
    <text evidence="9">Lacks conserved residue(s) required for the propagation of feature annotation.</text>
</comment>
<feature type="domain" description="tRNA-specific 2-thiouridylase MnmA-like C-terminal" evidence="10">
    <location>
        <begin position="266"/>
        <end position="336"/>
    </location>
</feature>
<evidence type="ECO:0000256" key="7">
    <source>
        <dbReference type="ARBA" id="ARBA00023157"/>
    </source>
</evidence>
<evidence type="ECO:0000256" key="3">
    <source>
        <dbReference type="ARBA" id="ARBA00022694"/>
    </source>
</evidence>
<dbReference type="Gene3D" id="2.30.30.280">
    <property type="entry name" value="Adenine nucleotide alpha hydrolases-like domains"/>
    <property type="match status" value="1"/>
</dbReference>
<dbReference type="PANTHER" id="PTHR11933:SF5">
    <property type="entry name" value="MITOCHONDRIAL TRNA-SPECIFIC 2-THIOURIDYLASE 1"/>
    <property type="match status" value="1"/>
</dbReference>
<feature type="active site" description="Cysteine persulfide intermediate" evidence="9">
    <location>
        <position position="186"/>
    </location>
</feature>
<comment type="subcellular location">
    <subcellularLocation>
        <location evidence="9">Cytoplasm</location>
    </subcellularLocation>
</comment>
<dbReference type="InterPro" id="IPR046884">
    <property type="entry name" value="MnmA-like_central"/>
</dbReference>
<dbReference type="GO" id="GO:0005737">
    <property type="term" value="C:cytoplasm"/>
    <property type="evidence" value="ECO:0007669"/>
    <property type="project" value="UniProtKB-SubCell"/>
</dbReference>
<dbReference type="GO" id="GO:0000049">
    <property type="term" value="F:tRNA binding"/>
    <property type="evidence" value="ECO:0007669"/>
    <property type="project" value="UniProtKB-KW"/>
</dbReference>
<name>A0A6S6SYM4_9BACT</name>
<evidence type="ECO:0000256" key="9">
    <source>
        <dbReference type="HAMAP-Rule" id="MF_00144"/>
    </source>
</evidence>
<dbReference type="Pfam" id="PF20258">
    <property type="entry name" value="tRNA_Me_trans_C"/>
    <property type="match status" value="1"/>
</dbReference>
<feature type="region of interest" description="Interaction with tRNA" evidence="9">
    <location>
        <begin position="288"/>
        <end position="289"/>
    </location>
</feature>
<dbReference type="Gene3D" id="3.40.50.620">
    <property type="entry name" value="HUPs"/>
    <property type="match status" value="1"/>
</dbReference>
<dbReference type="NCBIfam" id="TIGR00420">
    <property type="entry name" value="trmU"/>
    <property type="match status" value="1"/>
</dbReference>
<dbReference type="GO" id="GO:0002143">
    <property type="term" value="P:tRNA wobble position uridine thiolation"/>
    <property type="evidence" value="ECO:0007669"/>
    <property type="project" value="TreeGrafter"/>
</dbReference>
<dbReference type="AlphaFoldDB" id="A0A6S6SYM4"/>
<keyword evidence="3 9" id="KW-0819">tRNA processing</keyword>
<feature type="domain" description="tRNA-specific 2-thiouridylase MnmA-like central" evidence="11">
    <location>
        <begin position="194"/>
        <end position="258"/>
    </location>
</feature>
<keyword evidence="1 9" id="KW-0820">tRNA-binding</keyword>
<dbReference type="EMBL" id="CACVAW010000044">
    <property type="protein sequence ID" value="CAA6811312.1"/>
    <property type="molecule type" value="Genomic_DNA"/>
</dbReference>
<comment type="function">
    <text evidence="9">Catalyzes the 2-thiolation of uridine at the wobble position (U34) of tRNA, leading to the formation of s(2)U34.</text>
</comment>
<dbReference type="InterPro" id="IPR023382">
    <property type="entry name" value="MnmA-like_central_sf"/>
</dbReference>
<evidence type="ECO:0000259" key="11">
    <source>
        <dbReference type="Pfam" id="PF20259"/>
    </source>
</evidence>
<feature type="binding site" evidence="9">
    <location>
        <position position="116"/>
    </location>
    <ligand>
        <name>ATP</name>
        <dbReference type="ChEBI" id="CHEBI:30616"/>
    </ligand>
</feature>
<keyword evidence="7" id="KW-1015">Disulfide bond</keyword>
<evidence type="ECO:0000256" key="1">
    <source>
        <dbReference type="ARBA" id="ARBA00022555"/>
    </source>
</evidence>
<sequence length="337" mass="38097">MKIMVAMSGGVDSTVTAHKLKNEGHEIAGVYLQLFNNDEYHKKNIDKIKKVAEYLDIEYHILNIADKFAKNVYDPFVQTYIDGKTPNPCVWCNKTIKFGEMLKFAKEQGYEKLATGHYIRIKDGLLQEAVDMTKDQTYFTSAIHPSTIKDLIFPLGESLKKDVKEYASQITVLESFAKQAESSEICFVDKTYIDILDRHTETKKDGDVLDPSGKVVGKHKGYMHYTVGQRKGFTINGAHTPHYVLNVNNDNNTIVVGELDDLKRNEFEADDLNMFVSDTSFEAQIKIRYRSPKIKGTVTIKDGTASIKLDENVMGIAKGQRTVFYRDDLVIGSAEII</sequence>
<dbReference type="CDD" id="cd01998">
    <property type="entry name" value="MnmA_TRMU-like"/>
    <property type="match status" value="1"/>
</dbReference>
<dbReference type="FunFam" id="2.30.30.280:FF:000001">
    <property type="entry name" value="tRNA-specific 2-thiouridylase MnmA"/>
    <property type="match status" value="1"/>
</dbReference>
<gene>
    <name evidence="9" type="primary">mnmA</name>
    <name evidence="12" type="ORF">HELGO_WM6423</name>
</gene>
<feature type="site" description="Interaction with tRNA" evidence="9">
    <location>
        <position position="117"/>
    </location>
</feature>
<evidence type="ECO:0000256" key="4">
    <source>
        <dbReference type="ARBA" id="ARBA00022741"/>
    </source>
</evidence>
<dbReference type="Pfam" id="PF03054">
    <property type="entry name" value="tRNA_Me_trans"/>
    <property type="match status" value="1"/>
</dbReference>
<keyword evidence="5 9" id="KW-0067">ATP-binding</keyword>
<evidence type="ECO:0000256" key="6">
    <source>
        <dbReference type="ARBA" id="ARBA00022884"/>
    </source>
</evidence>
<evidence type="ECO:0000259" key="10">
    <source>
        <dbReference type="Pfam" id="PF20258"/>
    </source>
</evidence>
<reference evidence="12" key="1">
    <citation type="submission" date="2020-01" db="EMBL/GenBank/DDBJ databases">
        <authorList>
            <person name="Meier V. D."/>
            <person name="Meier V D."/>
        </authorList>
    </citation>
    <scope>NUCLEOTIDE SEQUENCE</scope>
    <source>
        <strain evidence="12">HLG_WM_MAG_12</strain>
    </source>
</reference>
<dbReference type="EC" id="2.8.1.13" evidence="9"/>
<keyword evidence="4 9" id="KW-0547">Nucleotide-binding</keyword>
<feature type="binding site" evidence="9">
    <location>
        <position position="32"/>
    </location>
    <ligand>
        <name>ATP</name>
        <dbReference type="ChEBI" id="CHEBI:30616"/>
    </ligand>
</feature>
<feature type="region of interest" description="Interaction with tRNA" evidence="9">
    <location>
        <begin position="134"/>
        <end position="136"/>
    </location>
</feature>
<dbReference type="InterPro" id="IPR014729">
    <property type="entry name" value="Rossmann-like_a/b/a_fold"/>
</dbReference>
<organism evidence="12">
    <name type="scientific">uncultured Campylobacterales bacterium</name>
    <dbReference type="NCBI Taxonomy" id="352960"/>
    <lineage>
        <taxon>Bacteria</taxon>
        <taxon>Pseudomonadati</taxon>
        <taxon>Campylobacterota</taxon>
        <taxon>Epsilonproteobacteria</taxon>
        <taxon>Campylobacterales</taxon>
        <taxon>environmental samples</taxon>
    </lineage>
</organism>
<dbReference type="GO" id="GO:0103016">
    <property type="term" value="F:tRNA-uridine 2-sulfurtransferase activity"/>
    <property type="evidence" value="ECO:0007669"/>
    <property type="project" value="UniProtKB-EC"/>
</dbReference>
<keyword evidence="6 9" id="KW-0694">RNA-binding</keyword>
<proteinExistence type="inferred from homology"/>
<dbReference type="HAMAP" id="MF_00144">
    <property type="entry name" value="tRNA_thiouridyl_MnmA"/>
    <property type="match status" value="1"/>
</dbReference>
<dbReference type="GO" id="GO:0005524">
    <property type="term" value="F:ATP binding"/>
    <property type="evidence" value="ECO:0007669"/>
    <property type="project" value="UniProtKB-KW"/>
</dbReference>
<accession>A0A6S6SYM4</accession>
<dbReference type="SUPFAM" id="SSF52402">
    <property type="entry name" value="Adenine nucleotide alpha hydrolases-like"/>
    <property type="match status" value="1"/>
</dbReference>
<evidence type="ECO:0000256" key="2">
    <source>
        <dbReference type="ARBA" id="ARBA00022679"/>
    </source>
</evidence>
<dbReference type="Gene3D" id="2.40.30.10">
    <property type="entry name" value="Translation factors"/>
    <property type="match status" value="1"/>
</dbReference>
<evidence type="ECO:0000256" key="5">
    <source>
        <dbReference type="ARBA" id="ARBA00022840"/>
    </source>
</evidence>
<comment type="similarity">
    <text evidence="9">Belongs to the MnmA/TRMU family.</text>
</comment>